<evidence type="ECO:0000313" key="1">
    <source>
        <dbReference type="EMBL" id="PMD56296.1"/>
    </source>
</evidence>
<dbReference type="Proteomes" id="UP000235371">
    <property type="component" value="Unassembled WGS sequence"/>
</dbReference>
<dbReference type="Pfam" id="PF12511">
    <property type="entry name" value="DUF3716"/>
    <property type="match status" value="1"/>
</dbReference>
<dbReference type="InterPro" id="IPR022190">
    <property type="entry name" value="DUF3716"/>
</dbReference>
<dbReference type="OrthoDB" id="3564681at2759"/>
<evidence type="ECO:0000313" key="2">
    <source>
        <dbReference type="Proteomes" id="UP000235371"/>
    </source>
</evidence>
<dbReference type="InParanoid" id="A0A2J6SZT8"/>
<dbReference type="AlphaFoldDB" id="A0A2J6SZT8"/>
<accession>A0A2J6SZT8</accession>
<reference evidence="1 2" key="1">
    <citation type="submission" date="2016-04" db="EMBL/GenBank/DDBJ databases">
        <title>A degradative enzymes factory behind the ericoid mycorrhizal symbiosis.</title>
        <authorList>
            <consortium name="DOE Joint Genome Institute"/>
            <person name="Martino E."/>
            <person name="Morin E."/>
            <person name="Grelet G."/>
            <person name="Kuo A."/>
            <person name="Kohler A."/>
            <person name="Daghino S."/>
            <person name="Barry K."/>
            <person name="Choi C."/>
            <person name="Cichocki N."/>
            <person name="Clum A."/>
            <person name="Copeland A."/>
            <person name="Hainaut M."/>
            <person name="Haridas S."/>
            <person name="Labutti K."/>
            <person name="Lindquist E."/>
            <person name="Lipzen A."/>
            <person name="Khouja H.-R."/>
            <person name="Murat C."/>
            <person name="Ohm R."/>
            <person name="Olson A."/>
            <person name="Spatafora J."/>
            <person name="Veneault-Fourrey C."/>
            <person name="Henrissat B."/>
            <person name="Grigoriev I."/>
            <person name="Martin F."/>
            <person name="Perotto S."/>
        </authorList>
    </citation>
    <scope>NUCLEOTIDE SEQUENCE [LARGE SCALE GENOMIC DNA]</scope>
    <source>
        <strain evidence="1 2">E</strain>
    </source>
</reference>
<keyword evidence="2" id="KW-1185">Reference proteome</keyword>
<organism evidence="1 2">
    <name type="scientific">Hyaloscypha bicolor E</name>
    <dbReference type="NCBI Taxonomy" id="1095630"/>
    <lineage>
        <taxon>Eukaryota</taxon>
        <taxon>Fungi</taxon>
        <taxon>Dikarya</taxon>
        <taxon>Ascomycota</taxon>
        <taxon>Pezizomycotina</taxon>
        <taxon>Leotiomycetes</taxon>
        <taxon>Helotiales</taxon>
        <taxon>Hyaloscyphaceae</taxon>
        <taxon>Hyaloscypha</taxon>
        <taxon>Hyaloscypha bicolor</taxon>
    </lineage>
</organism>
<sequence>MQDLQLRMEDPNDQVRPVRPQEVEIELPRPTQQWTRLQHSLNDKLPAGQTTVLIRSGIFFNIDTQWGGEAALAHVSALVEPTPCEHCSLGIGRRPFVDCSVLDSVFGGACTNCKAAHGQSFCTFRSRGVITESAITQKNGCHTLQKKLRDRAIEMEPDIYGEWLESLPGTVTVECIMYAEEVLRRFAQQDTIVLAYVKQKRERVEYEPASQAQLVTSCQANVDLMSQSYDQNHKTPNDEETPDMTRYLQAAAHMDQIMNALIQERGESWDLCKSHPAFRYLVQYKHEQVKQDLRAFFDRRYMGLVALAIKANDVFEALKKMTVGNEMLLLRLRDDGEFGYMTKMLNHLSKGVRDGDEPWSLRRINVSVWEQLIAQARPKKG</sequence>
<dbReference type="EMBL" id="KZ613848">
    <property type="protein sequence ID" value="PMD56296.1"/>
    <property type="molecule type" value="Genomic_DNA"/>
</dbReference>
<dbReference type="GeneID" id="36595219"/>
<name>A0A2J6SZT8_9HELO</name>
<gene>
    <name evidence="1" type="ORF">K444DRAFT_665939</name>
</gene>
<dbReference type="RefSeq" id="XP_024733200.1">
    <property type="nucleotide sequence ID" value="XM_024887143.1"/>
</dbReference>
<proteinExistence type="predicted"/>
<protein>
    <submittedName>
        <fullName evidence="1">Uncharacterized protein</fullName>
    </submittedName>
</protein>